<dbReference type="EMBL" id="JALNTZ010000005">
    <property type="protein sequence ID" value="KAJ3651393.1"/>
    <property type="molecule type" value="Genomic_DNA"/>
</dbReference>
<name>A0AA38I8Z3_9CUCU</name>
<protein>
    <submittedName>
        <fullName evidence="1">Uncharacterized protein</fullName>
    </submittedName>
</protein>
<evidence type="ECO:0000313" key="1">
    <source>
        <dbReference type="EMBL" id="KAJ3651393.1"/>
    </source>
</evidence>
<organism evidence="1 2">
    <name type="scientific">Zophobas morio</name>
    <dbReference type="NCBI Taxonomy" id="2755281"/>
    <lineage>
        <taxon>Eukaryota</taxon>
        <taxon>Metazoa</taxon>
        <taxon>Ecdysozoa</taxon>
        <taxon>Arthropoda</taxon>
        <taxon>Hexapoda</taxon>
        <taxon>Insecta</taxon>
        <taxon>Pterygota</taxon>
        <taxon>Neoptera</taxon>
        <taxon>Endopterygota</taxon>
        <taxon>Coleoptera</taxon>
        <taxon>Polyphaga</taxon>
        <taxon>Cucujiformia</taxon>
        <taxon>Tenebrionidae</taxon>
        <taxon>Zophobas</taxon>
    </lineage>
</organism>
<reference evidence="1" key="1">
    <citation type="journal article" date="2023" name="G3 (Bethesda)">
        <title>Whole genome assemblies of Zophobas morio and Tenebrio molitor.</title>
        <authorList>
            <person name="Kaur S."/>
            <person name="Stinson S.A."/>
            <person name="diCenzo G.C."/>
        </authorList>
    </citation>
    <scope>NUCLEOTIDE SEQUENCE</scope>
    <source>
        <strain evidence="1">QUZm001</strain>
    </source>
</reference>
<dbReference type="AlphaFoldDB" id="A0AA38I8Z3"/>
<evidence type="ECO:0000313" key="2">
    <source>
        <dbReference type="Proteomes" id="UP001168821"/>
    </source>
</evidence>
<keyword evidence="2" id="KW-1185">Reference proteome</keyword>
<sequence>MRSSALFISDASAAFACHYRKHLRLIIALSFRFIVDNSKNPVNPRANDQSRETGYRRRQIAHFFAMRQKIESSQRGKVLGVSARSADSCLIPTIVTHKINRHHHY</sequence>
<proteinExistence type="predicted"/>
<dbReference type="Proteomes" id="UP001168821">
    <property type="component" value="Unassembled WGS sequence"/>
</dbReference>
<gene>
    <name evidence="1" type="ORF">Zmor_017439</name>
</gene>
<comment type="caution">
    <text evidence="1">The sequence shown here is derived from an EMBL/GenBank/DDBJ whole genome shotgun (WGS) entry which is preliminary data.</text>
</comment>
<accession>A0AA38I8Z3</accession>